<organism evidence="2 3">
    <name type="scientific">Anopheles maculatus</name>
    <dbReference type="NCBI Taxonomy" id="74869"/>
    <lineage>
        <taxon>Eukaryota</taxon>
        <taxon>Metazoa</taxon>
        <taxon>Ecdysozoa</taxon>
        <taxon>Arthropoda</taxon>
        <taxon>Hexapoda</taxon>
        <taxon>Insecta</taxon>
        <taxon>Pterygota</taxon>
        <taxon>Neoptera</taxon>
        <taxon>Endopterygota</taxon>
        <taxon>Diptera</taxon>
        <taxon>Nematocera</taxon>
        <taxon>Culicoidea</taxon>
        <taxon>Culicidae</taxon>
        <taxon>Anophelinae</taxon>
        <taxon>Anopheles</taxon>
        <taxon>Anopheles maculatus group</taxon>
    </lineage>
</organism>
<reference evidence="2" key="2">
    <citation type="submission" date="2020-05" db="UniProtKB">
        <authorList>
            <consortium name="EnsemblMetazoa"/>
        </authorList>
    </citation>
    <scope>IDENTIFICATION</scope>
    <source>
        <strain evidence="2">maculatus3</strain>
    </source>
</reference>
<reference evidence="3" key="1">
    <citation type="submission" date="2013-09" db="EMBL/GenBank/DDBJ databases">
        <title>The Genome Sequence of Anopheles maculatus species B.</title>
        <authorList>
            <consortium name="The Broad Institute Genomics Platform"/>
            <person name="Neafsey D.E."/>
            <person name="Besansky N."/>
            <person name="Howell P."/>
            <person name="Walton C."/>
            <person name="Young S.K."/>
            <person name="Zeng Q."/>
            <person name="Gargeya S."/>
            <person name="Fitzgerald M."/>
            <person name="Haas B."/>
            <person name="Abouelleil A."/>
            <person name="Allen A.W."/>
            <person name="Alvarado L."/>
            <person name="Arachchi H.M."/>
            <person name="Berlin A.M."/>
            <person name="Chapman S.B."/>
            <person name="Gainer-Dewar J."/>
            <person name="Goldberg J."/>
            <person name="Griggs A."/>
            <person name="Gujja S."/>
            <person name="Hansen M."/>
            <person name="Howarth C."/>
            <person name="Imamovic A."/>
            <person name="Ireland A."/>
            <person name="Larimer J."/>
            <person name="McCowan C."/>
            <person name="Murphy C."/>
            <person name="Pearson M."/>
            <person name="Poon T.W."/>
            <person name="Priest M."/>
            <person name="Roberts A."/>
            <person name="Saif S."/>
            <person name="Shea T."/>
            <person name="Sisk P."/>
            <person name="Sykes S."/>
            <person name="Wortman J."/>
            <person name="Nusbaum C."/>
            <person name="Birren B."/>
        </authorList>
    </citation>
    <scope>NUCLEOTIDE SEQUENCE [LARGE SCALE GENOMIC DNA]</scope>
    <source>
        <strain evidence="3">maculatus3</strain>
    </source>
</reference>
<sequence length="302" mass="33978">QPEIAAALLKRGREAGIHTAVESCLHTPWSYIAPSLPWLDLMLADLKHVDEVRFKQWTDGSAKRVMDNFRRLAAAGTAITVRVPLIPEFNADRASIRAITDFAADDVGAHKNALIHIVKPPVCTERAQHYTETYQQHQDKPLPVRRALALANHLANRTIWIKNDELIIGNQASELRAAPIFPEYTVSWIESEIDELADRPGAGFAVSEENKAILHKLCPWWRGQTVQDRCYGMFTDEQKALLATGIIKAEGNMTSGDAHLAVNFPLLLEKGLDGLREKVAERRTRLQLTDWDDLHKEQFLKA</sequence>
<dbReference type="Gene3D" id="3.20.70.20">
    <property type="match status" value="1"/>
</dbReference>
<dbReference type="Pfam" id="PF02901">
    <property type="entry name" value="PFL-like"/>
    <property type="match status" value="1"/>
</dbReference>
<dbReference type="InterPro" id="IPR058240">
    <property type="entry name" value="rSAM_sf"/>
</dbReference>
<dbReference type="SUPFAM" id="SSF102114">
    <property type="entry name" value="Radical SAM enzymes"/>
    <property type="match status" value="1"/>
</dbReference>
<feature type="domain" description="PFL" evidence="1">
    <location>
        <begin position="105"/>
        <end position="302"/>
    </location>
</feature>
<dbReference type="SUPFAM" id="SSF51998">
    <property type="entry name" value="PFL-like glycyl radical enzymes"/>
    <property type="match status" value="1"/>
</dbReference>
<evidence type="ECO:0000313" key="3">
    <source>
        <dbReference type="Proteomes" id="UP000075901"/>
    </source>
</evidence>
<dbReference type="EnsemblMetazoa" id="AMAM009147-RA">
    <property type="protein sequence ID" value="AMAM009147-PA"/>
    <property type="gene ID" value="AMAM009147"/>
</dbReference>
<accession>A0A182SLH8</accession>
<dbReference type="InterPro" id="IPR051215">
    <property type="entry name" value="GRE"/>
</dbReference>
<dbReference type="PANTHER" id="PTHR43641">
    <property type="entry name" value="FORMATE ACETYLTRANSFERASE 3-RELATED"/>
    <property type="match status" value="1"/>
</dbReference>
<dbReference type="GO" id="GO:0003824">
    <property type="term" value="F:catalytic activity"/>
    <property type="evidence" value="ECO:0007669"/>
    <property type="project" value="InterPro"/>
</dbReference>
<dbReference type="Proteomes" id="UP000075901">
    <property type="component" value="Unassembled WGS sequence"/>
</dbReference>
<keyword evidence="3" id="KW-1185">Reference proteome</keyword>
<evidence type="ECO:0000313" key="2">
    <source>
        <dbReference type="EnsemblMetazoa" id="AMAM009147-PA"/>
    </source>
</evidence>
<dbReference type="InterPro" id="IPR004184">
    <property type="entry name" value="PFL_dom"/>
</dbReference>
<name>A0A182SLH8_9DIPT</name>
<dbReference type="VEuPathDB" id="VectorBase:AMAM009147"/>
<evidence type="ECO:0000259" key="1">
    <source>
        <dbReference type="PROSITE" id="PS51554"/>
    </source>
</evidence>
<dbReference type="AlphaFoldDB" id="A0A182SLH8"/>
<protein>
    <recommendedName>
        <fullName evidence="1">PFL domain-containing protein</fullName>
    </recommendedName>
</protein>
<dbReference type="PANTHER" id="PTHR43641:SF2">
    <property type="entry name" value="DEHYDRATASE YBIW-RELATED"/>
    <property type="match status" value="1"/>
</dbReference>
<proteinExistence type="predicted"/>
<dbReference type="GO" id="GO:0005829">
    <property type="term" value="C:cytosol"/>
    <property type="evidence" value="ECO:0007669"/>
    <property type="project" value="TreeGrafter"/>
</dbReference>
<dbReference type="PROSITE" id="PS51554">
    <property type="entry name" value="PFL"/>
    <property type="match status" value="1"/>
</dbReference>